<proteinExistence type="predicted"/>
<reference evidence="1 2" key="1">
    <citation type="submission" date="2024-05" db="EMBL/GenBank/DDBJ databases">
        <authorList>
            <person name="Duchaud E."/>
        </authorList>
    </citation>
    <scope>NUCLEOTIDE SEQUENCE [LARGE SCALE GENOMIC DNA]</scope>
    <source>
        <strain evidence="1">Ena-SAMPLE-TAB-13-05-2024-13:56:06:370-140308</strain>
    </source>
</reference>
<gene>
    <name evidence="1" type="ORF">T190423A01A_10103</name>
</gene>
<evidence type="ECO:0000313" key="2">
    <source>
        <dbReference type="Proteomes" id="UP001497527"/>
    </source>
</evidence>
<protein>
    <recommendedName>
        <fullName evidence="3">Transposase DDE domain-containing protein</fullName>
    </recommendedName>
</protein>
<comment type="caution">
    <text evidence="1">The sequence shown here is derived from an EMBL/GenBank/DDBJ whole genome shotgun (WGS) entry which is preliminary data.</text>
</comment>
<sequence length="67" mass="7879">MKMNKRLTTRYITNRAFTDLGKFSAIYKHRQIVDLAFKMNKIKTKYNDLAQYKLESSVLSTALLAIY</sequence>
<accession>A0ABM9P7S1</accession>
<keyword evidence="2" id="KW-1185">Reference proteome</keyword>
<organism evidence="1 2">
    <name type="scientific">Tenacibaculum polynesiense</name>
    <dbReference type="NCBI Taxonomy" id="3137857"/>
    <lineage>
        <taxon>Bacteria</taxon>
        <taxon>Pseudomonadati</taxon>
        <taxon>Bacteroidota</taxon>
        <taxon>Flavobacteriia</taxon>
        <taxon>Flavobacteriales</taxon>
        <taxon>Flavobacteriaceae</taxon>
        <taxon>Tenacibaculum</taxon>
    </lineage>
</organism>
<evidence type="ECO:0000313" key="1">
    <source>
        <dbReference type="EMBL" id="CAL2101540.1"/>
    </source>
</evidence>
<dbReference type="EMBL" id="CAXJIO010000010">
    <property type="protein sequence ID" value="CAL2101540.1"/>
    <property type="molecule type" value="Genomic_DNA"/>
</dbReference>
<dbReference type="Proteomes" id="UP001497527">
    <property type="component" value="Unassembled WGS sequence"/>
</dbReference>
<name>A0ABM9P7S1_9FLAO</name>
<evidence type="ECO:0008006" key="3">
    <source>
        <dbReference type="Google" id="ProtNLM"/>
    </source>
</evidence>